<dbReference type="Proteomes" id="UP000269076">
    <property type="component" value="Chromosome"/>
</dbReference>
<reference evidence="2 3" key="1">
    <citation type="submission" date="2018-11" db="EMBL/GenBank/DDBJ databases">
        <title>Proposal to divide the Flavobacteriaceae and reorganize its genera based on Amino Acid Identity values calculated from whole genome sequences.</title>
        <authorList>
            <person name="Nicholson A.C."/>
            <person name="Gulvik C.A."/>
            <person name="Whitney A.M."/>
            <person name="Humrighouse B.W."/>
            <person name="Bell M."/>
            <person name="Holmes B."/>
            <person name="Steigerwalt A."/>
            <person name="Villarma A."/>
            <person name="Sheth M."/>
            <person name="Batra D."/>
            <person name="Pryor J."/>
            <person name="Bernardet J.-F."/>
            <person name="Hugo C."/>
            <person name="Kampfer P."/>
            <person name="Newman J."/>
            <person name="Mcquiston J.R."/>
        </authorList>
    </citation>
    <scope>NUCLEOTIDE SEQUENCE [LARGE SCALE GENOMIC DNA]</scope>
    <source>
        <strain evidence="2 3">G0211</strain>
    </source>
</reference>
<evidence type="ECO:0000313" key="2">
    <source>
        <dbReference type="EMBL" id="AZA60959.1"/>
    </source>
</evidence>
<dbReference type="EMBL" id="CP033928">
    <property type="protein sequence ID" value="AZA60959.1"/>
    <property type="molecule type" value="Genomic_DNA"/>
</dbReference>
<evidence type="ECO:0000256" key="1">
    <source>
        <dbReference type="SAM" id="SignalP"/>
    </source>
</evidence>
<accession>A0A3G6N7Q9</accession>
<protein>
    <recommendedName>
        <fullName evidence="4">Protease complex subunit PrcB family protein</fullName>
    </recommendedName>
</protein>
<sequence length="155" mass="17428">MKKHLLLLLCSIFFLTISCRDNNDDDEQLESKSQINFQLIGKGNLTGSYTAQQNTVITNTTQWNNFLSQIDGQNNHPSAGFTETNIDFNQFMVIIVIDAVYPNGGHSVDIMTVDENSQNIEVDVEKLLQGNVTTVVTQPYHIVKIPKILKPVIFN</sequence>
<dbReference type="AlphaFoldDB" id="A0A3G6N7Q9"/>
<dbReference type="RefSeq" id="WP_123885855.1">
    <property type="nucleotide sequence ID" value="NZ_CP033928.1"/>
</dbReference>
<keyword evidence="1" id="KW-0732">Signal</keyword>
<evidence type="ECO:0000313" key="3">
    <source>
        <dbReference type="Proteomes" id="UP000269076"/>
    </source>
</evidence>
<proteinExistence type="predicted"/>
<dbReference type="PROSITE" id="PS51257">
    <property type="entry name" value="PROKAR_LIPOPROTEIN"/>
    <property type="match status" value="1"/>
</dbReference>
<feature type="signal peptide" evidence="1">
    <location>
        <begin position="1"/>
        <end position="20"/>
    </location>
</feature>
<name>A0A3G6N7Q9_9FLAO</name>
<gene>
    <name evidence="2" type="ORF">EG340_07825</name>
</gene>
<evidence type="ECO:0008006" key="4">
    <source>
        <dbReference type="Google" id="ProtNLM"/>
    </source>
</evidence>
<feature type="chain" id="PRO_5018103816" description="Protease complex subunit PrcB family protein" evidence="1">
    <location>
        <begin position="21"/>
        <end position="155"/>
    </location>
</feature>
<organism evidence="2 3">
    <name type="scientific">Chryseobacterium indoltheticum</name>
    <dbReference type="NCBI Taxonomy" id="254"/>
    <lineage>
        <taxon>Bacteria</taxon>
        <taxon>Pseudomonadati</taxon>
        <taxon>Bacteroidota</taxon>
        <taxon>Flavobacteriia</taxon>
        <taxon>Flavobacteriales</taxon>
        <taxon>Weeksellaceae</taxon>
        <taxon>Chryseobacterium group</taxon>
        <taxon>Chryseobacterium</taxon>
    </lineage>
</organism>